<evidence type="ECO:0000259" key="10">
    <source>
        <dbReference type="SMART" id="SM01005"/>
    </source>
</evidence>
<dbReference type="Pfam" id="PF01168">
    <property type="entry name" value="Ala_racemase_N"/>
    <property type="match status" value="1"/>
</dbReference>
<comment type="similarity">
    <text evidence="3 7">Belongs to the alanine racemase family.</text>
</comment>
<dbReference type="PANTHER" id="PTHR30511">
    <property type="entry name" value="ALANINE RACEMASE"/>
    <property type="match status" value="1"/>
</dbReference>
<name>A0A8I1GAG1_9HYPH</name>
<feature type="active site" description="Proton acceptor; specific for D-alanine" evidence="7">
    <location>
        <position position="52"/>
    </location>
</feature>
<evidence type="ECO:0000256" key="2">
    <source>
        <dbReference type="ARBA" id="ARBA00001933"/>
    </source>
</evidence>
<protein>
    <recommendedName>
        <fullName evidence="4 7">Alanine racemase</fullName>
        <ecNumber evidence="4 7">5.1.1.1</ecNumber>
    </recommendedName>
</protein>
<feature type="modified residue" description="N6-(pyridoxal phosphate)lysine" evidence="7 8">
    <location>
        <position position="52"/>
    </location>
</feature>
<dbReference type="GO" id="GO:0030170">
    <property type="term" value="F:pyridoxal phosphate binding"/>
    <property type="evidence" value="ECO:0007669"/>
    <property type="project" value="UniProtKB-UniRule"/>
</dbReference>
<dbReference type="Proteomes" id="UP000623250">
    <property type="component" value="Unassembled WGS sequence"/>
</dbReference>
<proteinExistence type="inferred from homology"/>
<dbReference type="CDD" id="cd00430">
    <property type="entry name" value="PLPDE_III_AR"/>
    <property type="match status" value="1"/>
</dbReference>
<dbReference type="Gene3D" id="3.20.20.10">
    <property type="entry name" value="Alanine racemase"/>
    <property type="match status" value="1"/>
</dbReference>
<dbReference type="SUPFAM" id="SSF50621">
    <property type="entry name" value="Alanine racemase C-terminal domain-like"/>
    <property type="match status" value="1"/>
</dbReference>
<dbReference type="AlphaFoldDB" id="A0A8I1GAG1"/>
<feature type="active site" description="Proton acceptor; specific for L-alanine" evidence="7">
    <location>
        <position position="272"/>
    </location>
</feature>
<comment type="function">
    <text evidence="7">Catalyzes the interconversion of L-alanine and D-alanine. May also act on other amino acids.</text>
</comment>
<gene>
    <name evidence="11" type="primary">alr</name>
    <name evidence="11" type="ORF">JDN41_07995</name>
</gene>
<dbReference type="GO" id="GO:0008784">
    <property type="term" value="F:alanine racemase activity"/>
    <property type="evidence" value="ECO:0007669"/>
    <property type="project" value="UniProtKB-UniRule"/>
</dbReference>
<dbReference type="SMART" id="SM01005">
    <property type="entry name" value="Ala_racemase_C"/>
    <property type="match status" value="1"/>
</dbReference>
<evidence type="ECO:0000256" key="9">
    <source>
        <dbReference type="PIRSR" id="PIRSR600821-52"/>
    </source>
</evidence>
<accession>A0A8I1GAG1</accession>
<dbReference type="PROSITE" id="PS00395">
    <property type="entry name" value="ALANINE_RACEMASE"/>
    <property type="match status" value="1"/>
</dbReference>
<dbReference type="PANTHER" id="PTHR30511:SF0">
    <property type="entry name" value="ALANINE RACEMASE, CATABOLIC-RELATED"/>
    <property type="match status" value="1"/>
</dbReference>
<dbReference type="GO" id="GO:0030632">
    <property type="term" value="P:D-alanine biosynthetic process"/>
    <property type="evidence" value="ECO:0007669"/>
    <property type="project" value="UniProtKB-UniRule"/>
</dbReference>
<evidence type="ECO:0000256" key="5">
    <source>
        <dbReference type="ARBA" id="ARBA00022898"/>
    </source>
</evidence>
<evidence type="ECO:0000313" key="11">
    <source>
        <dbReference type="EMBL" id="MBJ7543498.1"/>
    </source>
</evidence>
<feature type="binding site" evidence="7 9">
    <location>
        <position position="150"/>
    </location>
    <ligand>
        <name>substrate</name>
    </ligand>
</feature>
<dbReference type="EMBL" id="JAEMUK010000014">
    <property type="protein sequence ID" value="MBJ7543498.1"/>
    <property type="molecule type" value="Genomic_DNA"/>
</dbReference>
<comment type="cofactor">
    <cofactor evidence="2 7 8">
        <name>pyridoxal 5'-phosphate</name>
        <dbReference type="ChEBI" id="CHEBI:597326"/>
    </cofactor>
</comment>
<dbReference type="HAMAP" id="MF_01201">
    <property type="entry name" value="Ala_racemase"/>
    <property type="match status" value="1"/>
</dbReference>
<comment type="caution">
    <text evidence="11">The sequence shown here is derived from an EMBL/GenBank/DDBJ whole genome shotgun (WGS) entry which is preliminary data.</text>
</comment>
<evidence type="ECO:0000256" key="6">
    <source>
        <dbReference type="ARBA" id="ARBA00023235"/>
    </source>
</evidence>
<feature type="domain" description="Alanine racemase C-terminal" evidence="10">
    <location>
        <begin position="251"/>
        <end position="382"/>
    </location>
</feature>
<evidence type="ECO:0000256" key="7">
    <source>
        <dbReference type="HAMAP-Rule" id="MF_01201"/>
    </source>
</evidence>
<dbReference type="InterPro" id="IPR009006">
    <property type="entry name" value="Ala_racemase/Decarboxylase_C"/>
</dbReference>
<dbReference type="Gene3D" id="2.40.37.10">
    <property type="entry name" value="Lyase, Ornithine Decarboxylase, Chain A, domain 1"/>
    <property type="match status" value="1"/>
</dbReference>
<keyword evidence="6 7" id="KW-0413">Isomerase</keyword>
<dbReference type="Pfam" id="PF00842">
    <property type="entry name" value="Ala_racemase_C"/>
    <property type="match status" value="1"/>
</dbReference>
<comment type="pathway">
    <text evidence="7">Amino-acid biosynthesis; D-alanine biosynthesis; D-alanine from L-alanine: step 1/1.</text>
</comment>
<dbReference type="NCBIfam" id="TIGR00492">
    <property type="entry name" value="alr"/>
    <property type="match status" value="1"/>
</dbReference>
<comment type="catalytic activity">
    <reaction evidence="1 7">
        <text>L-alanine = D-alanine</text>
        <dbReference type="Rhea" id="RHEA:20249"/>
        <dbReference type="ChEBI" id="CHEBI:57416"/>
        <dbReference type="ChEBI" id="CHEBI:57972"/>
        <dbReference type="EC" id="5.1.1.1"/>
    </reaction>
</comment>
<dbReference type="PRINTS" id="PR00992">
    <property type="entry name" value="ALARACEMASE"/>
</dbReference>
<organism evidence="11 12">
    <name type="scientific">Rhodomicrobium udaipurense</name>
    <dbReference type="NCBI Taxonomy" id="1202716"/>
    <lineage>
        <taxon>Bacteria</taxon>
        <taxon>Pseudomonadati</taxon>
        <taxon>Pseudomonadota</taxon>
        <taxon>Alphaproteobacteria</taxon>
        <taxon>Hyphomicrobiales</taxon>
        <taxon>Hyphomicrobiaceae</taxon>
        <taxon>Rhodomicrobium</taxon>
    </lineage>
</organism>
<dbReference type="GO" id="GO:0005829">
    <property type="term" value="C:cytosol"/>
    <property type="evidence" value="ECO:0007669"/>
    <property type="project" value="TreeGrafter"/>
</dbReference>
<dbReference type="InterPro" id="IPR029066">
    <property type="entry name" value="PLP-binding_barrel"/>
</dbReference>
<keyword evidence="12" id="KW-1185">Reference proteome</keyword>
<reference evidence="11 12" key="1">
    <citation type="submission" date="2020-12" db="EMBL/GenBank/DDBJ databases">
        <title>Revised draft genomes of Rhodomicrobium vannielii ATCC 17100 and Rhodomicrobium udaipurense JA643.</title>
        <authorList>
            <person name="Conners E.M."/>
            <person name="Davenport E.J."/>
            <person name="Bose A."/>
        </authorList>
    </citation>
    <scope>NUCLEOTIDE SEQUENCE [LARGE SCALE GENOMIC DNA]</scope>
    <source>
        <strain evidence="11 12">JA643</strain>
    </source>
</reference>
<sequence>MDTGFSEAVERALAAAPASANGVLVIRLPALRRNYRRAAEASLKAETAAVVKADAYGLGIQPVLTALQKETARTFFVATLDEALALRTFANDATIYTLNGLMPGTSAVYRDARLRPVLNSLAEVEEWSAYCREHEARLPAAIQFDTGMCRVGLEPEAADALAARSELLQPFRPAVLMSHLVRADEPMHPLNEVQFKRFEAVTSLFPGIAKSLVNSAGCLLRRKYHLDLARPGIAIYGGNPQKVEPTQFEPVVWLFGRIVQVRHGEKGFTVGYGATETLKRDSRIATVGVGYADGYFRGVSSSDAKPGAVGHIGEHALPLIGRVSMDLTTFDATDVPEALVHRGGFVELLGEKTTVDDLARHAGTIGYEVLTSLGRRYHRVYVDE</sequence>
<evidence type="ECO:0000256" key="8">
    <source>
        <dbReference type="PIRSR" id="PIRSR600821-50"/>
    </source>
</evidence>
<feature type="binding site" evidence="7 9">
    <location>
        <position position="325"/>
    </location>
    <ligand>
        <name>substrate</name>
    </ligand>
</feature>
<evidence type="ECO:0000256" key="1">
    <source>
        <dbReference type="ARBA" id="ARBA00000316"/>
    </source>
</evidence>
<evidence type="ECO:0000256" key="3">
    <source>
        <dbReference type="ARBA" id="ARBA00007880"/>
    </source>
</evidence>
<dbReference type="SUPFAM" id="SSF51419">
    <property type="entry name" value="PLP-binding barrel"/>
    <property type="match status" value="1"/>
</dbReference>
<dbReference type="InterPro" id="IPR001608">
    <property type="entry name" value="Ala_racemase_N"/>
</dbReference>
<dbReference type="EC" id="5.1.1.1" evidence="4 7"/>
<dbReference type="InterPro" id="IPR011079">
    <property type="entry name" value="Ala_racemase_C"/>
</dbReference>
<dbReference type="InterPro" id="IPR000821">
    <property type="entry name" value="Ala_racemase"/>
</dbReference>
<keyword evidence="5 7" id="KW-0663">Pyridoxal phosphate</keyword>
<dbReference type="InterPro" id="IPR020622">
    <property type="entry name" value="Ala_racemase_pyridoxalP-BS"/>
</dbReference>
<dbReference type="UniPathway" id="UPA00042">
    <property type="reaction ID" value="UER00497"/>
</dbReference>
<evidence type="ECO:0000313" key="12">
    <source>
        <dbReference type="Proteomes" id="UP000623250"/>
    </source>
</evidence>
<evidence type="ECO:0000256" key="4">
    <source>
        <dbReference type="ARBA" id="ARBA00013089"/>
    </source>
</evidence>